<keyword evidence="4" id="KW-0547">Nucleotide-binding</keyword>
<evidence type="ECO:0000256" key="4">
    <source>
        <dbReference type="ARBA" id="ARBA00022741"/>
    </source>
</evidence>
<dbReference type="AlphaFoldDB" id="A0A1Y1S1I9"/>
<evidence type="ECO:0000256" key="2">
    <source>
        <dbReference type="ARBA" id="ARBA00010393"/>
    </source>
</evidence>
<keyword evidence="5" id="KW-0067">ATP-binding</keyword>
<protein>
    <recommendedName>
        <fullName evidence="6">PhoH-like protein</fullName>
    </recommendedName>
</protein>
<evidence type="ECO:0000256" key="5">
    <source>
        <dbReference type="ARBA" id="ARBA00022840"/>
    </source>
</evidence>
<evidence type="ECO:0000256" key="3">
    <source>
        <dbReference type="ARBA" id="ARBA00022490"/>
    </source>
</evidence>
<sequence>MKDDVTIVLEDNTILHDLCGVNDRNLRYIEGVLGSRVHTRGNQLVLDSPKSQDQRVFRELIGELQTHLKNGHAPDRDLIHGIYRSLHEGNDTELALLRRTVLNVPGSSTKVFPRGTNQASYIESMTGKDIVFGVGPAGTGKTFLAIAYALQEILSKRMRKLVLTRPVVEAGESLGFLPGDLAQKINPYLRPLYDAMDILVPYETVSRLEENRIIEIAPLAYMRGRSLSNAFIILDEAQNTTVEQMKMFLTRLGEGSKAVITGDITQIDLPVKKKSGLVDAVNVLAGIDEIAFSYFTAHDVVRHPVVKKIIQAYETQG</sequence>
<dbReference type="EMBL" id="MWQY01000003">
    <property type="protein sequence ID" value="ORC37341.1"/>
    <property type="molecule type" value="Genomic_DNA"/>
</dbReference>
<dbReference type="Pfam" id="PF02562">
    <property type="entry name" value="PhoH"/>
    <property type="match status" value="1"/>
</dbReference>
<dbReference type="InterPro" id="IPR027417">
    <property type="entry name" value="P-loop_NTPase"/>
</dbReference>
<dbReference type="InterPro" id="IPR051451">
    <property type="entry name" value="PhoH2-like"/>
</dbReference>
<name>A0A1Y1S1I9_9SPIO</name>
<dbReference type="Gene3D" id="3.40.50.300">
    <property type="entry name" value="P-loop containing nucleotide triphosphate hydrolases"/>
    <property type="match status" value="1"/>
</dbReference>
<keyword evidence="9" id="KW-1185">Reference proteome</keyword>
<accession>A0A1Y1S1I9</accession>
<evidence type="ECO:0000259" key="7">
    <source>
        <dbReference type="Pfam" id="PF02562"/>
    </source>
</evidence>
<evidence type="ECO:0000256" key="6">
    <source>
        <dbReference type="ARBA" id="ARBA00039970"/>
    </source>
</evidence>
<keyword evidence="3" id="KW-0963">Cytoplasm</keyword>
<dbReference type="SUPFAM" id="SSF52540">
    <property type="entry name" value="P-loop containing nucleoside triphosphate hydrolases"/>
    <property type="match status" value="1"/>
</dbReference>
<dbReference type="PANTHER" id="PTHR30473">
    <property type="entry name" value="PROTEIN PHOH"/>
    <property type="match status" value="1"/>
</dbReference>
<comment type="subcellular location">
    <subcellularLocation>
        <location evidence="1">Cytoplasm</location>
    </subcellularLocation>
</comment>
<dbReference type="OrthoDB" id="9773137at2"/>
<dbReference type="GO" id="GO:0005829">
    <property type="term" value="C:cytosol"/>
    <property type="evidence" value="ECO:0007669"/>
    <property type="project" value="TreeGrafter"/>
</dbReference>
<gene>
    <name evidence="8" type="ORF">B4O97_03885</name>
</gene>
<comment type="caution">
    <text evidence="8">The sequence shown here is derived from an EMBL/GenBank/DDBJ whole genome shotgun (WGS) entry which is preliminary data.</text>
</comment>
<proteinExistence type="inferred from homology"/>
<dbReference type="InterPro" id="IPR003714">
    <property type="entry name" value="PhoH"/>
</dbReference>
<dbReference type="PANTHER" id="PTHR30473:SF1">
    <property type="entry name" value="PHOH-LIKE PROTEIN"/>
    <property type="match status" value="1"/>
</dbReference>
<dbReference type="Proteomes" id="UP000192343">
    <property type="component" value="Unassembled WGS sequence"/>
</dbReference>
<organism evidence="8 9">
    <name type="scientific">Marispirochaeta aestuarii</name>
    <dbReference type="NCBI Taxonomy" id="1963862"/>
    <lineage>
        <taxon>Bacteria</taxon>
        <taxon>Pseudomonadati</taxon>
        <taxon>Spirochaetota</taxon>
        <taxon>Spirochaetia</taxon>
        <taxon>Spirochaetales</taxon>
        <taxon>Spirochaetaceae</taxon>
        <taxon>Marispirochaeta</taxon>
    </lineage>
</organism>
<dbReference type="FunFam" id="3.40.50.300:FF:000013">
    <property type="entry name" value="PhoH family ATPase"/>
    <property type="match status" value="1"/>
</dbReference>
<evidence type="ECO:0000313" key="8">
    <source>
        <dbReference type="EMBL" id="ORC37341.1"/>
    </source>
</evidence>
<reference evidence="8 9" key="1">
    <citation type="submission" date="2017-03" db="EMBL/GenBank/DDBJ databases">
        <title>Draft Genome sequence of Marispirochaeta sp. strain JC444.</title>
        <authorList>
            <person name="Shivani Y."/>
            <person name="Subhash Y."/>
            <person name="Sasikala C."/>
            <person name="Ramana C."/>
        </authorList>
    </citation>
    <scope>NUCLEOTIDE SEQUENCE [LARGE SCALE GENOMIC DNA]</scope>
    <source>
        <strain evidence="8 9">JC444</strain>
    </source>
</reference>
<comment type="similarity">
    <text evidence="2">Belongs to the PhoH family.</text>
</comment>
<feature type="domain" description="PhoH-like protein" evidence="7">
    <location>
        <begin position="111"/>
        <end position="314"/>
    </location>
</feature>
<evidence type="ECO:0000313" key="9">
    <source>
        <dbReference type="Proteomes" id="UP000192343"/>
    </source>
</evidence>
<dbReference type="STRING" id="1963862.B4O97_03885"/>
<dbReference type="GO" id="GO:0005524">
    <property type="term" value="F:ATP binding"/>
    <property type="evidence" value="ECO:0007669"/>
    <property type="project" value="UniProtKB-KW"/>
</dbReference>
<evidence type="ECO:0000256" key="1">
    <source>
        <dbReference type="ARBA" id="ARBA00004496"/>
    </source>
</evidence>